<organism evidence="2">
    <name type="scientific">Caulobacter phage BL57</name>
    <dbReference type="NCBI Taxonomy" id="3348355"/>
    <lineage>
        <taxon>Viruses</taxon>
    </lineage>
</organism>
<feature type="region of interest" description="Disordered" evidence="1">
    <location>
        <begin position="35"/>
        <end position="66"/>
    </location>
</feature>
<evidence type="ECO:0000256" key="1">
    <source>
        <dbReference type="SAM" id="MobiDB-lite"/>
    </source>
</evidence>
<gene>
    <name evidence="2" type="ORF">BL57_353</name>
</gene>
<dbReference type="EMBL" id="PQ287320">
    <property type="protein sequence ID" value="XHV10825.1"/>
    <property type="molecule type" value="Genomic_DNA"/>
</dbReference>
<reference evidence="2" key="1">
    <citation type="submission" date="2024-10" db="EMBL/GenBank/DDBJ databases">
        <title>Genetic diversity among independent isolates of the Dolichocephalovirinae subfamily.</title>
        <authorList>
            <person name="Ely B."/>
            <person name="Thomas Q."/>
            <person name="Mohammadi T."/>
        </authorList>
    </citation>
    <scope>NUCLEOTIDE SEQUENCE</scope>
</reference>
<proteinExistence type="predicted"/>
<name>A0AB74UNN8_9VIRU</name>
<protein>
    <submittedName>
        <fullName evidence="2">Uncharacterized protein</fullName>
    </submittedName>
</protein>
<sequence>MPRGPVVSKYVHGRELTQRDFIALVVDKVRKITATPGWGTGRAPATSSTRSAIRPGASPTTCGSWP</sequence>
<evidence type="ECO:0000313" key="2">
    <source>
        <dbReference type="EMBL" id="XHV10825.1"/>
    </source>
</evidence>
<accession>A0AB74UNN8</accession>